<comment type="caution">
    <text evidence="1">The sequence shown here is derived from an EMBL/GenBank/DDBJ whole genome shotgun (WGS) entry which is preliminary data.</text>
</comment>
<evidence type="ECO:0000313" key="1">
    <source>
        <dbReference type="EMBL" id="PPU59282.1"/>
    </source>
</evidence>
<dbReference type="AlphaFoldDB" id="A0A2S7CCI7"/>
<evidence type="ECO:0008006" key="3">
    <source>
        <dbReference type="Google" id="ProtNLM"/>
    </source>
</evidence>
<organism evidence="1 2">
    <name type="scientific">Xanthomonas dyei</name>
    <dbReference type="NCBI Taxonomy" id="743699"/>
    <lineage>
        <taxon>Bacteria</taxon>
        <taxon>Pseudomonadati</taxon>
        <taxon>Pseudomonadota</taxon>
        <taxon>Gammaproteobacteria</taxon>
        <taxon>Lysobacterales</taxon>
        <taxon>Lysobacteraceae</taxon>
        <taxon>Xanthomonas</taxon>
    </lineage>
</organism>
<name>A0A2S7CCI7_9XANT</name>
<protein>
    <recommendedName>
        <fullName evidence="3">DUF429 domain-containing protein</fullName>
    </recommendedName>
</protein>
<proteinExistence type="predicted"/>
<reference evidence="1 2" key="1">
    <citation type="submission" date="2016-08" db="EMBL/GenBank/DDBJ databases">
        <authorList>
            <person name="Seilhamer J.J."/>
        </authorList>
    </citation>
    <scope>NUCLEOTIDE SEQUENCE [LARGE SCALE GENOMIC DNA]</scope>
    <source>
        <strain evidence="1 2">CFBP7245</strain>
    </source>
</reference>
<sequence>MTVTRCSPFNEDGDVKRHHCAGVDGACSGWITVWEAGDALKFAYYATVTELAAALRNVDVLGVDIPLGLSEHAPRAADVQARRFVGGRRACSIFAAPLRGILQAETQAEASALHRVLDHEKQRGFGVQSFALLSKIRDWDSALRADTAWAEHVFEVHPEVSFAALAGGQGLAAPKKSGEGHRQRRTLLGDHYGAARVASLLERVPRACAQPDDVLDALAAHWSAQRIAAGAAGSLPAVVERDACGVRMGIYY</sequence>
<dbReference type="Proteomes" id="UP000238908">
    <property type="component" value="Unassembled WGS sequence"/>
</dbReference>
<dbReference type="InterPro" id="IPR007362">
    <property type="entry name" value="DUF429"/>
</dbReference>
<evidence type="ECO:0000313" key="2">
    <source>
        <dbReference type="Proteomes" id="UP000238908"/>
    </source>
</evidence>
<dbReference type="EMBL" id="MDEE01000001">
    <property type="protein sequence ID" value="PPU59282.1"/>
    <property type="molecule type" value="Genomic_DNA"/>
</dbReference>
<accession>A0A2S7CCI7</accession>
<gene>
    <name evidence="1" type="ORF">XdyCFBP7245_02425</name>
</gene>
<dbReference type="Pfam" id="PF04250">
    <property type="entry name" value="DUF429"/>
    <property type="match status" value="1"/>
</dbReference>